<evidence type="ECO:0000256" key="3">
    <source>
        <dbReference type="ARBA" id="ARBA00022692"/>
    </source>
</evidence>
<comment type="caution">
    <text evidence="7">The sequence shown here is derived from an EMBL/GenBank/DDBJ whole genome shotgun (WGS) entry which is preliminary data.</text>
</comment>
<feature type="transmembrane region" description="Helical" evidence="6">
    <location>
        <begin position="179"/>
        <end position="199"/>
    </location>
</feature>
<reference evidence="7 8" key="1">
    <citation type="submission" date="2015-01" db="EMBL/GenBank/DDBJ databases">
        <title>Genome Sequencing of Rickettsiales.</title>
        <authorList>
            <person name="Daugherty S.C."/>
            <person name="Su Q."/>
            <person name="Abolude K."/>
            <person name="Beier-Sexton M."/>
            <person name="Carlyon J.A."/>
            <person name="Carter R."/>
            <person name="Day N.P."/>
            <person name="Dumler S.J."/>
            <person name="Dyachenko V."/>
            <person name="Godinez A."/>
            <person name="Kurtti T.J."/>
            <person name="Lichay M."/>
            <person name="Mullins K.E."/>
            <person name="Ott S."/>
            <person name="Pappas-Brown V."/>
            <person name="Paris D.H."/>
            <person name="Patel P."/>
            <person name="Richards A.L."/>
            <person name="Sadzewicz L."/>
            <person name="Sears K."/>
            <person name="Seidman D."/>
            <person name="Sengamalay N."/>
            <person name="Stenos J."/>
            <person name="Tallon L.J."/>
            <person name="Vincent G."/>
            <person name="Fraser C.M."/>
            <person name="Munderloh U."/>
            <person name="Dunning-Hotopp J.C."/>
        </authorList>
    </citation>
    <scope>NUCLEOTIDE SEQUENCE [LARGE SCALE GENOMIC DNA]</scope>
    <source>
        <strain evidence="7 8">TA716</strain>
    </source>
</reference>
<dbReference type="GO" id="GO:0015171">
    <property type="term" value="F:amino acid transmembrane transporter activity"/>
    <property type="evidence" value="ECO:0007669"/>
    <property type="project" value="TreeGrafter"/>
</dbReference>
<dbReference type="PANTHER" id="PTHR43243:SF4">
    <property type="entry name" value="CATIONIC AMINO ACID TRANSPORTER 4"/>
    <property type="match status" value="1"/>
</dbReference>
<feature type="transmembrane region" description="Helical" evidence="6">
    <location>
        <begin position="441"/>
        <end position="459"/>
    </location>
</feature>
<protein>
    <submittedName>
        <fullName evidence="7">Amino acid permease family protein</fullName>
    </submittedName>
</protein>
<name>A0A0F3P882_ORITS</name>
<keyword evidence="5 6" id="KW-0472">Membrane</keyword>
<dbReference type="EMBL" id="LAOA01000028">
    <property type="protein sequence ID" value="KJV76157.1"/>
    <property type="molecule type" value="Genomic_DNA"/>
</dbReference>
<evidence type="ECO:0000313" key="8">
    <source>
        <dbReference type="Proteomes" id="UP000033671"/>
    </source>
</evidence>
<evidence type="ECO:0000256" key="6">
    <source>
        <dbReference type="SAM" id="Phobius"/>
    </source>
</evidence>
<feature type="transmembrane region" description="Helical" evidence="6">
    <location>
        <begin position="407"/>
        <end position="429"/>
    </location>
</feature>
<dbReference type="PANTHER" id="PTHR43243">
    <property type="entry name" value="INNER MEMBRANE TRANSPORTER YGJI-RELATED"/>
    <property type="match status" value="1"/>
</dbReference>
<feature type="transmembrane region" description="Helical" evidence="6">
    <location>
        <begin position="297"/>
        <end position="320"/>
    </location>
</feature>
<dbReference type="GO" id="GO:0016020">
    <property type="term" value="C:membrane"/>
    <property type="evidence" value="ECO:0007669"/>
    <property type="project" value="UniProtKB-SubCell"/>
</dbReference>
<dbReference type="PIRSF" id="PIRSF006060">
    <property type="entry name" value="AA_transporter"/>
    <property type="match status" value="1"/>
</dbReference>
<evidence type="ECO:0000256" key="5">
    <source>
        <dbReference type="ARBA" id="ARBA00023136"/>
    </source>
</evidence>
<keyword evidence="3 6" id="KW-0812">Transmembrane</keyword>
<feature type="transmembrane region" description="Helical" evidence="6">
    <location>
        <begin position="219"/>
        <end position="239"/>
    </location>
</feature>
<dbReference type="Proteomes" id="UP000033671">
    <property type="component" value="Unassembled WGS sequence"/>
</dbReference>
<evidence type="ECO:0000256" key="4">
    <source>
        <dbReference type="ARBA" id="ARBA00022989"/>
    </source>
</evidence>
<comment type="subcellular location">
    <subcellularLocation>
        <location evidence="1">Membrane</location>
        <topology evidence="1">Multi-pass membrane protein</topology>
    </subcellularLocation>
</comment>
<organism evidence="7 8">
    <name type="scientific">Orientia tsutsugamushi str. TA716</name>
    <dbReference type="NCBI Taxonomy" id="1359175"/>
    <lineage>
        <taxon>Bacteria</taxon>
        <taxon>Pseudomonadati</taxon>
        <taxon>Pseudomonadota</taxon>
        <taxon>Alphaproteobacteria</taxon>
        <taxon>Rickettsiales</taxon>
        <taxon>Rickettsiaceae</taxon>
        <taxon>Rickettsieae</taxon>
        <taxon>Orientia</taxon>
    </lineage>
</organism>
<dbReference type="PATRIC" id="fig|1359175.3.peg.1721"/>
<dbReference type="InterPro" id="IPR002293">
    <property type="entry name" value="AA/rel_permease1"/>
</dbReference>
<feature type="transmembrane region" description="Helical" evidence="6">
    <location>
        <begin position="374"/>
        <end position="395"/>
    </location>
</feature>
<feature type="transmembrane region" description="Helical" evidence="6">
    <location>
        <begin position="349"/>
        <end position="368"/>
    </location>
</feature>
<feature type="transmembrane region" description="Helical" evidence="6">
    <location>
        <begin position="58"/>
        <end position="78"/>
    </location>
</feature>
<dbReference type="Gene3D" id="1.20.1740.10">
    <property type="entry name" value="Amino acid/polyamine transporter I"/>
    <property type="match status" value="1"/>
</dbReference>
<dbReference type="RefSeq" id="WP_045917014.1">
    <property type="nucleotide sequence ID" value="NZ_LAOA01000028.1"/>
</dbReference>
<evidence type="ECO:0000256" key="2">
    <source>
        <dbReference type="ARBA" id="ARBA00022448"/>
    </source>
</evidence>
<feature type="transmembrane region" description="Helical" evidence="6">
    <location>
        <begin position="90"/>
        <end position="112"/>
    </location>
</feature>
<dbReference type="AlphaFoldDB" id="A0A0F3P882"/>
<keyword evidence="4 6" id="KW-1133">Transmembrane helix</keyword>
<feature type="transmembrane region" description="Helical" evidence="6">
    <location>
        <begin position="251"/>
        <end position="277"/>
    </location>
</feature>
<sequence>MSIFRKKSFDLAKSTTNVNNLKKSFTAFDLILLGLGAIIGTGVFSLTGMVAAKYSGPAVTISYIIAGVVCILVALAYTELAVMIPASGSVYTYSYIALGEVFAWIMASVIILELTFGAATVAASWSAYTQGILEAGGIIIPKIYAATPFEGGIINLPAVLIVAFASFVLYLGTRDSKRLNIILVIVKLLSVGIFIIVAAPHFQAENWKNFMPFTVNSTLVGASILFFAFTGFSVLAAAAEECKNPTKDLTVGIIGSLIISTIVYVIIAGLLTGMAPFDQLDNAQPLAYALKLNGSTVGSAIVAVGAISGMTTVLMLNIYGQSRIFFAIARDGLLPKIFQKVHPTYDSPYVAILFFALIVALIGGFFPYQTVAQLSSMGALIDYMVVSVIVMLLRIKMPNAVRAFKCPAVFVVAPISLASCIYLLFKQILDEDGNLLDTGRIIIAWMILVLVLYFIFYYAKQSCQELAYKSKQ</sequence>
<gene>
    <name evidence="7" type="ORF">OTSTA716_0912</name>
</gene>
<keyword evidence="2" id="KW-0813">Transport</keyword>
<evidence type="ECO:0000313" key="7">
    <source>
        <dbReference type="EMBL" id="KJV76157.1"/>
    </source>
</evidence>
<accession>A0A0F3P882</accession>
<dbReference type="Pfam" id="PF13520">
    <property type="entry name" value="AA_permease_2"/>
    <property type="match status" value="1"/>
</dbReference>
<proteinExistence type="predicted"/>
<feature type="transmembrane region" description="Helical" evidence="6">
    <location>
        <begin position="30"/>
        <end position="52"/>
    </location>
</feature>
<evidence type="ECO:0000256" key="1">
    <source>
        <dbReference type="ARBA" id="ARBA00004141"/>
    </source>
</evidence>
<feature type="transmembrane region" description="Helical" evidence="6">
    <location>
        <begin position="152"/>
        <end position="172"/>
    </location>
</feature>